<evidence type="ECO:0000313" key="2">
    <source>
        <dbReference type="Proteomes" id="UP000076268"/>
    </source>
</evidence>
<dbReference type="EMBL" id="LSGP01000001">
    <property type="protein sequence ID" value="KYZ78271.1"/>
    <property type="molecule type" value="Genomic_DNA"/>
</dbReference>
<organism evidence="1 2">
    <name type="scientific">Anaerosporomusa subterranea</name>
    <dbReference type="NCBI Taxonomy" id="1794912"/>
    <lineage>
        <taxon>Bacteria</taxon>
        <taxon>Bacillati</taxon>
        <taxon>Bacillota</taxon>
        <taxon>Negativicutes</taxon>
        <taxon>Acetonemataceae</taxon>
        <taxon>Anaerosporomusa</taxon>
    </lineage>
</organism>
<sequence>MPAPKRYKIKWFNLALLLLSAYFCYLVTDRYLEMSSIQRETSAVSQQLEQAQTVNQQLQAERDRLLAPAYVEKLAREQLGLVKPGELPYVPSGKK</sequence>
<dbReference type="STRING" id="1794912.AXX12_01645"/>
<protein>
    <recommendedName>
        <fullName evidence="3">Septum formation initiator</fullName>
    </recommendedName>
</protein>
<accession>A0A154BWE2</accession>
<proteinExistence type="predicted"/>
<dbReference type="InterPro" id="IPR007060">
    <property type="entry name" value="FtsL/DivIC"/>
</dbReference>
<evidence type="ECO:0000313" key="1">
    <source>
        <dbReference type="EMBL" id="KYZ78271.1"/>
    </source>
</evidence>
<dbReference type="Pfam" id="PF04977">
    <property type="entry name" value="DivIC"/>
    <property type="match status" value="1"/>
</dbReference>
<dbReference type="RefSeq" id="WP_066237184.1">
    <property type="nucleotide sequence ID" value="NZ_LSGP01000001.1"/>
</dbReference>
<reference evidence="1 2" key="1">
    <citation type="submission" date="2016-02" db="EMBL/GenBank/DDBJ databases">
        <title>Anaerosporomusa subterraneum gen. nov., sp. nov., a spore-forming obligate anaerobe isolated from saprolite.</title>
        <authorList>
            <person name="Choi J.K."/>
            <person name="Shah M."/>
            <person name="Yee N."/>
        </authorList>
    </citation>
    <scope>NUCLEOTIDE SEQUENCE [LARGE SCALE GENOMIC DNA]</scope>
    <source>
        <strain evidence="1 2">RU4</strain>
    </source>
</reference>
<gene>
    <name evidence="1" type="ORF">AXX12_01645</name>
</gene>
<comment type="caution">
    <text evidence="1">The sequence shown here is derived from an EMBL/GenBank/DDBJ whole genome shotgun (WGS) entry which is preliminary data.</text>
</comment>
<keyword evidence="2" id="KW-1185">Reference proteome</keyword>
<dbReference type="AlphaFoldDB" id="A0A154BWE2"/>
<dbReference type="OrthoDB" id="9815382at2"/>
<name>A0A154BWE2_ANASB</name>
<evidence type="ECO:0008006" key="3">
    <source>
        <dbReference type="Google" id="ProtNLM"/>
    </source>
</evidence>
<dbReference type="Proteomes" id="UP000076268">
    <property type="component" value="Unassembled WGS sequence"/>
</dbReference>